<keyword evidence="3" id="KW-1185">Reference proteome</keyword>
<evidence type="ECO:0000256" key="1">
    <source>
        <dbReference type="SAM" id="MobiDB-lite"/>
    </source>
</evidence>
<evidence type="ECO:0000313" key="3">
    <source>
        <dbReference type="Proteomes" id="UP001066276"/>
    </source>
</evidence>
<comment type="caution">
    <text evidence="2">The sequence shown here is derived from an EMBL/GenBank/DDBJ whole genome shotgun (WGS) entry which is preliminary data.</text>
</comment>
<feature type="compositionally biased region" description="Polar residues" evidence="1">
    <location>
        <begin position="15"/>
        <end position="24"/>
    </location>
</feature>
<gene>
    <name evidence="2" type="ORF">NDU88_003457</name>
</gene>
<feature type="region of interest" description="Disordered" evidence="1">
    <location>
        <begin position="1"/>
        <end position="24"/>
    </location>
</feature>
<accession>A0AAV7TNK2</accession>
<proteinExistence type="predicted"/>
<evidence type="ECO:0000313" key="2">
    <source>
        <dbReference type="EMBL" id="KAJ1178210.1"/>
    </source>
</evidence>
<organism evidence="2 3">
    <name type="scientific">Pleurodeles waltl</name>
    <name type="common">Iberian ribbed newt</name>
    <dbReference type="NCBI Taxonomy" id="8319"/>
    <lineage>
        <taxon>Eukaryota</taxon>
        <taxon>Metazoa</taxon>
        <taxon>Chordata</taxon>
        <taxon>Craniata</taxon>
        <taxon>Vertebrata</taxon>
        <taxon>Euteleostomi</taxon>
        <taxon>Amphibia</taxon>
        <taxon>Batrachia</taxon>
        <taxon>Caudata</taxon>
        <taxon>Salamandroidea</taxon>
        <taxon>Salamandridae</taxon>
        <taxon>Pleurodelinae</taxon>
        <taxon>Pleurodeles</taxon>
    </lineage>
</organism>
<dbReference type="EMBL" id="JANPWB010000006">
    <property type="protein sequence ID" value="KAJ1178210.1"/>
    <property type="molecule type" value="Genomic_DNA"/>
</dbReference>
<reference evidence="2" key="1">
    <citation type="journal article" date="2022" name="bioRxiv">
        <title>Sequencing and chromosome-scale assembly of the giantPleurodeles waltlgenome.</title>
        <authorList>
            <person name="Brown T."/>
            <person name="Elewa A."/>
            <person name="Iarovenko S."/>
            <person name="Subramanian E."/>
            <person name="Araus A.J."/>
            <person name="Petzold A."/>
            <person name="Susuki M."/>
            <person name="Suzuki K.-i.T."/>
            <person name="Hayashi T."/>
            <person name="Toyoda A."/>
            <person name="Oliveira C."/>
            <person name="Osipova E."/>
            <person name="Leigh N.D."/>
            <person name="Simon A."/>
            <person name="Yun M.H."/>
        </authorList>
    </citation>
    <scope>NUCLEOTIDE SEQUENCE</scope>
    <source>
        <strain evidence="2">20211129_DDA</strain>
        <tissue evidence="2">Liver</tissue>
    </source>
</reference>
<dbReference type="AlphaFoldDB" id="A0AAV7TNK2"/>
<name>A0AAV7TNK2_PLEWA</name>
<protein>
    <submittedName>
        <fullName evidence="2">Uncharacterized protein</fullName>
    </submittedName>
</protein>
<sequence length="69" mass="7199">MHLGHPTCQKRNRTLSDASHKSQSANYRGALAAADQNYFVGPIDAGTAEGGPEMFAGSGEGPVMLAVPR</sequence>
<dbReference type="Proteomes" id="UP001066276">
    <property type="component" value="Chromosome 3_2"/>
</dbReference>